<evidence type="ECO:0000256" key="1">
    <source>
        <dbReference type="SAM" id="Coils"/>
    </source>
</evidence>
<feature type="chain" id="PRO_5003056035" description="CBF1-interacting co-repressor CIR N-terminal domain-containing protein" evidence="3">
    <location>
        <begin position="25"/>
        <end position="420"/>
    </location>
</feature>
<dbReference type="RefSeq" id="XP_003022923.1">
    <property type="nucleotide sequence ID" value="XM_003022877.1"/>
</dbReference>
<dbReference type="EMBL" id="ACYE01000150">
    <property type="protein sequence ID" value="EFE42305.1"/>
    <property type="molecule type" value="Genomic_DNA"/>
</dbReference>
<feature type="compositionally biased region" description="Basic and acidic residues" evidence="2">
    <location>
        <begin position="125"/>
        <end position="142"/>
    </location>
</feature>
<dbReference type="AlphaFoldDB" id="D4D731"/>
<evidence type="ECO:0000259" key="4">
    <source>
        <dbReference type="SMART" id="SM01083"/>
    </source>
</evidence>
<dbReference type="InterPro" id="IPR019339">
    <property type="entry name" value="CIR_N_dom"/>
</dbReference>
<dbReference type="KEGG" id="tve:TRV_02910"/>
<feature type="signal peptide" evidence="3">
    <location>
        <begin position="1"/>
        <end position="24"/>
    </location>
</feature>
<accession>D4D731</accession>
<name>D4D731_TRIVH</name>
<evidence type="ECO:0000256" key="3">
    <source>
        <dbReference type="SAM" id="SignalP"/>
    </source>
</evidence>
<protein>
    <recommendedName>
        <fullName evidence="4">CBF1-interacting co-repressor CIR N-terminal domain-containing protein</fullName>
    </recommendedName>
</protein>
<dbReference type="InterPro" id="IPR039875">
    <property type="entry name" value="LENG1-like"/>
</dbReference>
<comment type="caution">
    <text evidence="5">The sequence shown here is derived from an EMBL/GenBank/DDBJ whole genome shotgun (WGS) entry which is preliminary data.</text>
</comment>
<dbReference type="HOGENOM" id="CLU_654148_0_0_1"/>
<dbReference type="OrthoDB" id="2159131at2759"/>
<evidence type="ECO:0000313" key="6">
    <source>
        <dbReference type="Proteomes" id="UP000008383"/>
    </source>
</evidence>
<feature type="region of interest" description="Disordered" evidence="2">
    <location>
        <begin position="255"/>
        <end position="277"/>
    </location>
</feature>
<sequence>MRWRSWSGLVSSVVTFGLPCYLTARQENIIGEQEKALDDAVVSGTIDMHEAGVHADMLFNVIYRHLLGKKSWNVYNKDNIERVRRDEARAKAEEEENERKQREEDAERRIDILRGKIPLPLNDAVDEKERHSRSREKPPVESRHRKRRRLAGENDTDRDIRFAKEDAELARQRVESKASRRPTDDAPIVDKSGHISLFPEESTPRRHRSDKNPEAEAETSKKNRELEDQYMMRFSNAAGYKQQLTSTPWYSSTTEISTQNAGLPNKNVWGDEDPRRQEREKIRIATNDPLAAMKKGVKQLKEVEKERTKWAEERERELKALKREERDKEKRRRRKHQGNEAVLEIEIEIEVAEGTGHGMTRHTGKGAMIDMNPKLGRNPRKGLLLGVKLQEKDTVLNSQALETTSSLFYTPIDTHKLLII</sequence>
<dbReference type="GeneID" id="9576981"/>
<feature type="coiled-coil region" evidence="1">
    <location>
        <begin position="300"/>
        <end position="331"/>
    </location>
</feature>
<dbReference type="SMART" id="SM01083">
    <property type="entry name" value="Cir_N"/>
    <property type="match status" value="1"/>
</dbReference>
<proteinExistence type="predicted"/>
<gene>
    <name evidence="5" type="ORF">TRV_02910</name>
</gene>
<dbReference type="Proteomes" id="UP000008383">
    <property type="component" value="Unassembled WGS sequence"/>
</dbReference>
<evidence type="ECO:0000256" key="2">
    <source>
        <dbReference type="SAM" id="MobiDB-lite"/>
    </source>
</evidence>
<feature type="region of interest" description="Disordered" evidence="2">
    <location>
        <begin position="356"/>
        <end position="375"/>
    </location>
</feature>
<keyword evidence="6" id="KW-1185">Reference proteome</keyword>
<feature type="compositionally biased region" description="Basic and acidic residues" evidence="2">
    <location>
        <begin position="210"/>
        <end position="226"/>
    </location>
</feature>
<feature type="region of interest" description="Disordered" evidence="2">
    <location>
        <begin position="121"/>
        <end position="226"/>
    </location>
</feature>
<feature type="domain" description="CBF1-interacting co-repressor CIR N-terminal" evidence="4">
    <location>
        <begin position="71"/>
        <end position="107"/>
    </location>
</feature>
<keyword evidence="3" id="KW-0732">Signal</keyword>
<reference evidence="6" key="1">
    <citation type="journal article" date="2011" name="Genome Biol.">
        <title>Comparative and functional genomics provide insights into the pathogenicity of dermatophytic fungi.</title>
        <authorList>
            <person name="Burmester A."/>
            <person name="Shelest E."/>
            <person name="Gloeckner G."/>
            <person name="Heddergott C."/>
            <person name="Schindler S."/>
            <person name="Staib P."/>
            <person name="Heidel A."/>
            <person name="Felder M."/>
            <person name="Petzold A."/>
            <person name="Szafranski K."/>
            <person name="Feuermann M."/>
            <person name="Pedruzzi I."/>
            <person name="Priebe S."/>
            <person name="Groth M."/>
            <person name="Winkler R."/>
            <person name="Li W."/>
            <person name="Kniemeyer O."/>
            <person name="Schroeckh V."/>
            <person name="Hertweck C."/>
            <person name="Hube B."/>
            <person name="White T.C."/>
            <person name="Platzer M."/>
            <person name="Guthke R."/>
            <person name="Heitman J."/>
            <person name="Woestemeyer J."/>
            <person name="Zipfel P.F."/>
            <person name="Monod M."/>
            <person name="Brakhage A.A."/>
        </authorList>
    </citation>
    <scope>NUCLEOTIDE SEQUENCE [LARGE SCALE GENOMIC DNA]</scope>
    <source>
        <strain evidence="6">HKI 0517</strain>
    </source>
</reference>
<keyword evidence="1" id="KW-0175">Coiled coil</keyword>
<dbReference type="Pfam" id="PF10197">
    <property type="entry name" value="Cir_N"/>
    <property type="match status" value="1"/>
</dbReference>
<dbReference type="PANTHER" id="PTHR22093">
    <property type="entry name" value="LEUKOCYTE RECEPTOR CLUSTER LRC MEMBER 1"/>
    <property type="match status" value="1"/>
</dbReference>
<dbReference type="PANTHER" id="PTHR22093:SF0">
    <property type="entry name" value="LEUKOCYTE RECEPTOR CLUSTER MEMBER 1"/>
    <property type="match status" value="1"/>
</dbReference>
<organism evidence="5 6">
    <name type="scientific">Trichophyton verrucosum (strain HKI 0517)</name>
    <dbReference type="NCBI Taxonomy" id="663202"/>
    <lineage>
        <taxon>Eukaryota</taxon>
        <taxon>Fungi</taxon>
        <taxon>Dikarya</taxon>
        <taxon>Ascomycota</taxon>
        <taxon>Pezizomycotina</taxon>
        <taxon>Eurotiomycetes</taxon>
        <taxon>Eurotiomycetidae</taxon>
        <taxon>Onygenales</taxon>
        <taxon>Arthrodermataceae</taxon>
        <taxon>Trichophyton</taxon>
    </lineage>
</organism>
<feature type="region of interest" description="Disordered" evidence="2">
    <location>
        <begin position="87"/>
        <end position="107"/>
    </location>
</feature>
<evidence type="ECO:0000313" key="5">
    <source>
        <dbReference type="EMBL" id="EFE42305.1"/>
    </source>
</evidence>
<feature type="compositionally biased region" description="Basic and acidic residues" evidence="2">
    <location>
        <begin position="150"/>
        <end position="184"/>
    </location>
</feature>